<organism evidence="1 2">
    <name type="scientific">Coemansia furcata</name>
    <dbReference type="NCBI Taxonomy" id="417177"/>
    <lineage>
        <taxon>Eukaryota</taxon>
        <taxon>Fungi</taxon>
        <taxon>Fungi incertae sedis</taxon>
        <taxon>Zoopagomycota</taxon>
        <taxon>Kickxellomycotina</taxon>
        <taxon>Kickxellomycetes</taxon>
        <taxon>Kickxellales</taxon>
        <taxon>Kickxellaceae</taxon>
        <taxon>Coemansia</taxon>
    </lineage>
</organism>
<evidence type="ECO:0000313" key="1">
    <source>
        <dbReference type="EMBL" id="KAJ2794925.1"/>
    </source>
</evidence>
<evidence type="ECO:0000313" key="2">
    <source>
        <dbReference type="Proteomes" id="UP001140096"/>
    </source>
</evidence>
<dbReference type="Proteomes" id="UP001140096">
    <property type="component" value="Unassembled WGS sequence"/>
</dbReference>
<name>A0ACC1KTR4_9FUNG</name>
<reference evidence="1" key="1">
    <citation type="submission" date="2022-07" db="EMBL/GenBank/DDBJ databases">
        <title>Phylogenomic reconstructions and comparative analyses of Kickxellomycotina fungi.</title>
        <authorList>
            <person name="Reynolds N.K."/>
            <person name="Stajich J.E."/>
            <person name="Barry K."/>
            <person name="Grigoriev I.V."/>
            <person name="Crous P."/>
            <person name="Smith M.E."/>
        </authorList>
    </citation>
    <scope>NUCLEOTIDE SEQUENCE</scope>
    <source>
        <strain evidence="1">CBS 102833</strain>
    </source>
</reference>
<accession>A0ACC1KTR4</accession>
<comment type="caution">
    <text evidence="1">The sequence shown here is derived from an EMBL/GenBank/DDBJ whole genome shotgun (WGS) entry which is preliminary data.</text>
</comment>
<sequence>MLKQPSKLSGLRPPPGLAAAAGATNGKRKQFDDGTEAYARPSSSASLSSQPSGRQLKAPVSKAAPHDTETIHAGRRSSQGFKVTPKQENRPVGVPQPVIGAGAKVSAVGRVAPRNVAKVGAARRLPASRTAVTKGRAALASAPSVIAKSNQPPHVSIKRRRIDAPFGFDSSANFITTGGIGGTALRASPSLKGA</sequence>
<gene>
    <name evidence="1" type="ORF">H4S07_006624</name>
</gene>
<protein>
    <submittedName>
        <fullName evidence="1">Uncharacterized protein</fullName>
    </submittedName>
</protein>
<keyword evidence="2" id="KW-1185">Reference proteome</keyword>
<dbReference type="EMBL" id="JANBUP010004078">
    <property type="protein sequence ID" value="KAJ2794925.1"/>
    <property type="molecule type" value="Genomic_DNA"/>
</dbReference>
<proteinExistence type="predicted"/>
<feature type="non-terminal residue" evidence="1">
    <location>
        <position position="194"/>
    </location>
</feature>